<reference evidence="1 2" key="1">
    <citation type="submission" date="2023-07" db="EMBL/GenBank/DDBJ databases">
        <title>Genomic Encyclopedia of Type Strains, Phase IV (KMG-IV): sequencing the most valuable type-strain genomes for metagenomic binning, comparative biology and taxonomic classification.</title>
        <authorList>
            <person name="Goeker M."/>
        </authorList>
    </citation>
    <scope>NUCLEOTIDE SEQUENCE [LARGE SCALE GENOMIC DNA]</scope>
    <source>
        <strain evidence="1 2">DSM 9768</strain>
    </source>
</reference>
<proteinExistence type="predicted"/>
<dbReference type="RefSeq" id="WP_307325222.1">
    <property type="nucleotide sequence ID" value="NZ_JAUSUG010000007.1"/>
</dbReference>
<evidence type="ECO:0000313" key="1">
    <source>
        <dbReference type="EMBL" id="MDQ0254790.1"/>
    </source>
</evidence>
<dbReference type="Proteomes" id="UP001230005">
    <property type="component" value="Unassembled WGS sequence"/>
</dbReference>
<name>A0ABT9ZU69_9BACI</name>
<organism evidence="1 2">
    <name type="scientific">Evansella vedderi</name>
    <dbReference type="NCBI Taxonomy" id="38282"/>
    <lineage>
        <taxon>Bacteria</taxon>
        <taxon>Bacillati</taxon>
        <taxon>Bacillota</taxon>
        <taxon>Bacilli</taxon>
        <taxon>Bacillales</taxon>
        <taxon>Bacillaceae</taxon>
        <taxon>Evansella</taxon>
    </lineage>
</organism>
<dbReference type="EMBL" id="JAUSUG010000007">
    <property type="protein sequence ID" value="MDQ0254790.1"/>
    <property type="molecule type" value="Genomic_DNA"/>
</dbReference>
<gene>
    <name evidence="1" type="ORF">J2S74_002169</name>
</gene>
<sequence>MFKKKFGLVVCLLIVSMFFIGGIQGFAQNLDTENPGDLAEEPVEGNKEKMKQSINVAKFELEILLTSKRELEWEYARKKKKVTAEIERGDEEIEGPEAIKEMERILSKLEITDEMNDDEIVAHVLELVEVSPKDVKKLELEVKCLNGKKIKIKQKAK</sequence>
<protein>
    <submittedName>
        <fullName evidence="1">Uncharacterized protein</fullName>
    </submittedName>
</protein>
<comment type="caution">
    <text evidence="1">The sequence shown here is derived from an EMBL/GenBank/DDBJ whole genome shotgun (WGS) entry which is preliminary data.</text>
</comment>
<dbReference type="Pfam" id="PF14039">
    <property type="entry name" value="YusW"/>
    <property type="match status" value="1"/>
</dbReference>
<dbReference type="InterPro" id="IPR025623">
    <property type="entry name" value="YusW"/>
</dbReference>
<accession>A0ABT9ZU69</accession>
<keyword evidence="2" id="KW-1185">Reference proteome</keyword>
<evidence type="ECO:0000313" key="2">
    <source>
        <dbReference type="Proteomes" id="UP001230005"/>
    </source>
</evidence>